<proteinExistence type="predicted"/>
<reference evidence="1 2" key="1">
    <citation type="submission" date="2017-04" db="EMBL/GenBank/DDBJ databases">
        <authorList>
            <person name="Afonso C.L."/>
            <person name="Miller P.J."/>
            <person name="Scott M.A."/>
            <person name="Spackman E."/>
            <person name="Goraichik I."/>
            <person name="Dimitrov K.M."/>
            <person name="Suarez D.L."/>
            <person name="Swayne D.E."/>
        </authorList>
    </citation>
    <scope>NUCLEOTIDE SEQUENCE [LARGE SCALE GENOMIC DNA]</scope>
    <source>
        <strain evidence="1 2">DSM 21164</strain>
    </source>
</reference>
<evidence type="ECO:0000313" key="2">
    <source>
        <dbReference type="Proteomes" id="UP000192360"/>
    </source>
</evidence>
<dbReference type="Proteomes" id="UP000192360">
    <property type="component" value="Unassembled WGS sequence"/>
</dbReference>
<dbReference type="EMBL" id="FWXO01000001">
    <property type="protein sequence ID" value="SMC45301.1"/>
    <property type="molecule type" value="Genomic_DNA"/>
</dbReference>
<dbReference type="STRING" id="504486.SAMN05660703_1312"/>
<protein>
    <submittedName>
        <fullName evidence="1">Uncharacterized protein</fullName>
    </submittedName>
</protein>
<sequence>MSKFNLKTNRTLILYFDDTNEIKEYHNLITEMFYRKIVKFLYFITTQTQQPI</sequence>
<evidence type="ECO:0000313" key="1">
    <source>
        <dbReference type="EMBL" id="SMC45301.1"/>
    </source>
</evidence>
<gene>
    <name evidence="1" type="ORF">SAMN05660703_1312</name>
</gene>
<keyword evidence="2" id="KW-1185">Reference proteome</keyword>
<dbReference type="AlphaFoldDB" id="A0A1W1ZAQ3"/>
<accession>A0A1W1ZAQ3</accession>
<name>A0A1W1ZAQ3_9FLAO</name>
<organism evidence="1 2">
    <name type="scientific">Cellulophaga tyrosinoxydans</name>
    <dbReference type="NCBI Taxonomy" id="504486"/>
    <lineage>
        <taxon>Bacteria</taxon>
        <taxon>Pseudomonadati</taxon>
        <taxon>Bacteroidota</taxon>
        <taxon>Flavobacteriia</taxon>
        <taxon>Flavobacteriales</taxon>
        <taxon>Flavobacteriaceae</taxon>
        <taxon>Cellulophaga</taxon>
    </lineage>
</organism>